<feature type="transmembrane region" description="Helical" evidence="1">
    <location>
        <begin position="21"/>
        <end position="45"/>
    </location>
</feature>
<accession>A0ABW5IY65</accession>
<name>A0ABW5IY65_9FLAO</name>
<dbReference type="EMBL" id="JBHULT010000010">
    <property type="protein sequence ID" value="MFD2518401.1"/>
    <property type="molecule type" value="Genomic_DNA"/>
</dbReference>
<keyword evidence="1" id="KW-1133">Transmembrane helix</keyword>
<comment type="caution">
    <text evidence="2">The sequence shown here is derived from an EMBL/GenBank/DDBJ whole genome shotgun (WGS) entry which is preliminary data.</text>
</comment>
<keyword evidence="3" id="KW-1185">Reference proteome</keyword>
<keyword evidence="1" id="KW-0472">Membrane</keyword>
<protein>
    <submittedName>
        <fullName evidence="2">Uncharacterized protein</fullName>
    </submittedName>
</protein>
<gene>
    <name evidence="2" type="ORF">ACFSTG_10885</name>
</gene>
<dbReference type="RefSeq" id="WP_380752455.1">
    <property type="nucleotide sequence ID" value="NZ_JBHULT010000010.1"/>
</dbReference>
<dbReference type="Proteomes" id="UP001597468">
    <property type="component" value="Unassembled WGS sequence"/>
</dbReference>
<reference evidence="3" key="1">
    <citation type="journal article" date="2019" name="Int. J. Syst. Evol. Microbiol.">
        <title>The Global Catalogue of Microorganisms (GCM) 10K type strain sequencing project: providing services to taxonomists for standard genome sequencing and annotation.</title>
        <authorList>
            <consortium name="The Broad Institute Genomics Platform"/>
            <consortium name="The Broad Institute Genome Sequencing Center for Infectious Disease"/>
            <person name="Wu L."/>
            <person name="Ma J."/>
        </authorList>
    </citation>
    <scope>NUCLEOTIDE SEQUENCE [LARGE SCALE GENOMIC DNA]</scope>
    <source>
        <strain evidence="3">KCTC 42585</strain>
    </source>
</reference>
<organism evidence="2 3">
    <name type="scientific">Salinimicrobium flavum</name>
    <dbReference type="NCBI Taxonomy" id="1737065"/>
    <lineage>
        <taxon>Bacteria</taxon>
        <taxon>Pseudomonadati</taxon>
        <taxon>Bacteroidota</taxon>
        <taxon>Flavobacteriia</taxon>
        <taxon>Flavobacteriales</taxon>
        <taxon>Flavobacteriaceae</taxon>
        <taxon>Salinimicrobium</taxon>
    </lineage>
</organism>
<evidence type="ECO:0000313" key="3">
    <source>
        <dbReference type="Proteomes" id="UP001597468"/>
    </source>
</evidence>
<evidence type="ECO:0000313" key="2">
    <source>
        <dbReference type="EMBL" id="MFD2518401.1"/>
    </source>
</evidence>
<proteinExistence type="predicted"/>
<keyword evidence="1" id="KW-0812">Transmembrane</keyword>
<sequence length="65" mass="7598">MEEYFKDEKRRKEIQRLSEGTMRITNILFLLLSFLILFSFLMLLFDKGAVMVAEEVVQAGTSPPR</sequence>
<evidence type="ECO:0000256" key="1">
    <source>
        <dbReference type="SAM" id="Phobius"/>
    </source>
</evidence>